<evidence type="ECO:0000313" key="4">
    <source>
        <dbReference type="EMBL" id="OZI72397.1"/>
    </source>
</evidence>
<dbReference type="PROSITE" id="PS51257">
    <property type="entry name" value="PROKAR_LIPOPROTEIN"/>
    <property type="match status" value="1"/>
</dbReference>
<dbReference type="GO" id="GO:0015562">
    <property type="term" value="F:efflux transmembrane transporter activity"/>
    <property type="evidence" value="ECO:0007669"/>
    <property type="project" value="InterPro"/>
</dbReference>
<dbReference type="PANTHER" id="PTHR30203:SF21">
    <property type="entry name" value="OUTER MEMBRANE COMPONENT OF MULTIDRUG EFFLUX PUMP-RELATED"/>
    <property type="match status" value="1"/>
</dbReference>
<dbReference type="EMBL" id="NEVT01000008">
    <property type="protein sequence ID" value="OZI72397.1"/>
    <property type="molecule type" value="Genomic_DNA"/>
</dbReference>
<dbReference type="InterPro" id="IPR010131">
    <property type="entry name" value="MdtP/NodT-like"/>
</dbReference>
<dbReference type="AlphaFoldDB" id="A0A261VEY1"/>
<dbReference type="GO" id="GO:0005886">
    <property type="term" value="C:plasma membrane"/>
    <property type="evidence" value="ECO:0007669"/>
    <property type="project" value="UniProtKB-SubCell"/>
</dbReference>
<dbReference type="SUPFAM" id="SSF56954">
    <property type="entry name" value="Outer membrane efflux proteins (OEP)"/>
    <property type="match status" value="1"/>
</dbReference>
<dbReference type="NCBIfam" id="TIGR01845">
    <property type="entry name" value="outer_NodT"/>
    <property type="match status" value="1"/>
</dbReference>
<name>A0A261VEY1_9BORD</name>
<keyword evidence="5" id="KW-1185">Reference proteome</keyword>
<gene>
    <name evidence="4" type="ORF">CAL24_19015</name>
</gene>
<keyword evidence="2" id="KW-1134">Transmembrane beta strand</keyword>
<dbReference type="Pfam" id="PF02321">
    <property type="entry name" value="OEP"/>
    <property type="match status" value="2"/>
</dbReference>
<protein>
    <submittedName>
        <fullName evidence="4">Transporter</fullName>
    </submittedName>
</protein>
<accession>A0A261VEY1</accession>
<keyword evidence="2" id="KW-0564">Palmitate</keyword>
<organism evidence="4 5">
    <name type="scientific">Bordetella genomosp. 2</name>
    <dbReference type="NCBI Taxonomy" id="1983456"/>
    <lineage>
        <taxon>Bacteria</taxon>
        <taxon>Pseudomonadati</taxon>
        <taxon>Pseudomonadota</taxon>
        <taxon>Betaproteobacteria</taxon>
        <taxon>Burkholderiales</taxon>
        <taxon>Alcaligenaceae</taxon>
        <taxon>Bordetella</taxon>
    </lineage>
</organism>
<evidence type="ECO:0000256" key="2">
    <source>
        <dbReference type="RuleBase" id="RU362097"/>
    </source>
</evidence>
<keyword evidence="2" id="KW-0449">Lipoprotein</keyword>
<comment type="similarity">
    <text evidence="1 2">Belongs to the outer membrane factor (OMF) (TC 1.B.17) family.</text>
</comment>
<proteinExistence type="inferred from homology"/>
<sequence>MADSLLRLGAPLLLLLAGCASGPDYRAPATPAAAAGSFVTQSARFQEAPLPDDWWRLYDDPALTALIGQAFAANADLRQAQANLARARAVYDEARTGQWPATQAGGGAQYGRDQTAWSGSGQAPTQWSYSGGLQITYEVDLYGRVRRDIEAAHYDAESMAAARDAVRVAVAAETTRAYVDACALGEAIDVAQASAALAARNLRLVEQRLQAGAAARLDVERAAASAARARAAVPPLHGQRQAALFELAALTGRPPAEAPAEAAQCRRAPAPAAALPVGDGAALLRRRPDLRQAERTLAADTARIGVAVADLYPRITLGASADYLRNDQLRGGRTWSFALGPLVSWEFPNIAAARSRVRQARAQADASLAAFDAVVLRALKETEQALAAYDAALAQRDELAQARERAGRALELAEQRYRAGAITYLDVLVAQGDFIDARAQLADAERRAGAERVAVFRSLGGGWQAADAAISLAAGPARTARTDPPSPSGRP</sequence>
<evidence type="ECO:0000313" key="5">
    <source>
        <dbReference type="Proteomes" id="UP000215633"/>
    </source>
</evidence>
<dbReference type="Gene3D" id="1.20.1600.10">
    <property type="entry name" value="Outer membrane efflux proteins (OEP)"/>
    <property type="match status" value="1"/>
</dbReference>
<dbReference type="Gene3D" id="2.20.200.10">
    <property type="entry name" value="Outer membrane efflux proteins (OEP)"/>
    <property type="match status" value="1"/>
</dbReference>
<keyword evidence="2" id="KW-0472">Membrane</keyword>
<comment type="subcellular location">
    <subcellularLocation>
        <location evidence="2">Cell membrane</location>
        <topology evidence="2">Lipid-anchor</topology>
    </subcellularLocation>
</comment>
<comment type="caution">
    <text evidence="4">The sequence shown here is derived from an EMBL/GenBank/DDBJ whole genome shotgun (WGS) entry which is preliminary data.</text>
</comment>
<keyword evidence="2" id="KW-0812">Transmembrane</keyword>
<dbReference type="RefSeq" id="WP_094807595.1">
    <property type="nucleotide sequence ID" value="NZ_NEVT01000008.1"/>
</dbReference>
<dbReference type="PANTHER" id="PTHR30203">
    <property type="entry name" value="OUTER MEMBRANE CATION EFFLUX PROTEIN"/>
    <property type="match status" value="1"/>
</dbReference>
<feature type="region of interest" description="Disordered" evidence="3">
    <location>
        <begin position="102"/>
        <end position="123"/>
    </location>
</feature>
<reference evidence="5" key="1">
    <citation type="submission" date="2017-05" db="EMBL/GenBank/DDBJ databases">
        <title>Complete and WGS of Bordetella genogroups.</title>
        <authorList>
            <person name="Spilker T."/>
            <person name="Lipuma J."/>
        </authorList>
    </citation>
    <scope>NUCLEOTIDE SEQUENCE [LARGE SCALE GENOMIC DNA]</scope>
    <source>
        <strain evidence="5">AU8256</strain>
    </source>
</reference>
<evidence type="ECO:0000256" key="3">
    <source>
        <dbReference type="SAM" id="MobiDB-lite"/>
    </source>
</evidence>
<dbReference type="InterPro" id="IPR003423">
    <property type="entry name" value="OMP_efflux"/>
</dbReference>
<dbReference type="Proteomes" id="UP000215633">
    <property type="component" value="Unassembled WGS sequence"/>
</dbReference>
<evidence type="ECO:0000256" key="1">
    <source>
        <dbReference type="ARBA" id="ARBA00007613"/>
    </source>
</evidence>